<evidence type="ECO:0000313" key="11">
    <source>
        <dbReference type="EMBL" id="ACK52753.1"/>
    </source>
</evidence>
<evidence type="ECO:0000256" key="2">
    <source>
        <dbReference type="ARBA" id="ARBA00022475"/>
    </source>
</evidence>
<evidence type="ECO:0000256" key="8">
    <source>
        <dbReference type="SAM" id="Phobius"/>
    </source>
</evidence>
<sequence>MTLQRDQEQNIPPASGHLIHPRYRPDIDGLRAVAVLSVVAFHAFPSEIGGGFVGVDIFFVISGFLIATIIFSSLERDEFRFSEFYSRRIRRIFPALLAVLIACYAFGWFALTAGEYQQLGKHIAAGAGFVSNLVLWNESGYFDAAAETKPLLHLWSLGIEEQFYIFWPLLLWAAWKRRFNLLAITAGVALISFLLNLTKYRSDGVADFYSPQTRFWELLAGSLLAYMTQHANHLRHKVWPGLPFEKLVYSKAVTNRSVDLRDVQSVLGAVLIAAGVIFINKASNFPGTWALLPVIGAVMVISAGKSAWLNRVILSNRVLVWIGLISFPLYLWHWPLLSFARVIESETPSRSIRIAAVLISLILAWITYSVIERPLRFGKKNRVKVIFLAVSMLVAGYVGYTTLERNGLPFRSGVQEFEAALSFMKWRDEDNSDAICQKRFEHKYSYCKLTNDAAPTIALIGDSFANSYFQGLSEEYKRTGDNLVMLGAPGCPPLLDITSGFAGQRDWCNSMSSNAIREVAAIPSVRTIILAANWHLYINGARFHQHNERPWEIKAKDAEGKTNDQVFFEKMKLTIEFIGKSGKKLIVMKQTPEINIDPATCVATRPLAIHKKEKKCAVSAKMVKSYLSEYESVFDLALSNNADVAVLDPYSSICSEETCIVMDGAYPIYRDDLHLSLYGSKYMASRLKLF</sequence>
<dbReference type="GO" id="GO:0009103">
    <property type="term" value="P:lipopolysaccharide biosynthetic process"/>
    <property type="evidence" value="ECO:0007669"/>
    <property type="project" value="TreeGrafter"/>
</dbReference>
<feature type="domain" description="Acyltransferase 3" evidence="9">
    <location>
        <begin position="26"/>
        <end position="368"/>
    </location>
</feature>
<keyword evidence="2" id="KW-1003">Cell membrane</keyword>
<dbReference type="RefSeq" id="WP_012592821.1">
    <property type="nucleotide sequence ID" value="NC_011666.1"/>
</dbReference>
<keyword evidence="12" id="KW-1185">Reference proteome</keyword>
<organism evidence="11 12">
    <name type="scientific">Methylocella silvestris (strain DSM 15510 / CIP 108128 / LMG 27833 / NCIMB 13906 / BL2)</name>
    <dbReference type="NCBI Taxonomy" id="395965"/>
    <lineage>
        <taxon>Bacteria</taxon>
        <taxon>Pseudomonadati</taxon>
        <taxon>Pseudomonadota</taxon>
        <taxon>Alphaproteobacteria</taxon>
        <taxon>Hyphomicrobiales</taxon>
        <taxon>Beijerinckiaceae</taxon>
        <taxon>Methylocella</taxon>
    </lineage>
</organism>
<feature type="transmembrane region" description="Helical" evidence="8">
    <location>
        <begin position="179"/>
        <end position="197"/>
    </location>
</feature>
<evidence type="ECO:0000256" key="6">
    <source>
        <dbReference type="ARBA" id="ARBA00023136"/>
    </source>
</evidence>
<feature type="transmembrane region" description="Helical" evidence="8">
    <location>
        <begin position="314"/>
        <end position="332"/>
    </location>
</feature>
<dbReference type="Pfam" id="PF19040">
    <property type="entry name" value="SGNH"/>
    <property type="match status" value="1"/>
</dbReference>
<name>B8EMS4_METSB</name>
<dbReference type="eggNOG" id="COG1835">
    <property type="taxonomic scope" value="Bacteria"/>
</dbReference>
<feature type="transmembrane region" description="Helical" evidence="8">
    <location>
        <begin position="383"/>
        <end position="400"/>
    </location>
</feature>
<feature type="transmembrane region" description="Helical" evidence="8">
    <location>
        <begin position="352"/>
        <end position="371"/>
    </location>
</feature>
<dbReference type="InterPro" id="IPR002656">
    <property type="entry name" value="Acyl_transf_3_dom"/>
</dbReference>
<keyword evidence="7 11" id="KW-0012">Acyltransferase</keyword>
<evidence type="ECO:0000313" key="12">
    <source>
        <dbReference type="Proteomes" id="UP000002257"/>
    </source>
</evidence>
<proteinExistence type="predicted"/>
<dbReference type="GO" id="GO:0005886">
    <property type="term" value="C:plasma membrane"/>
    <property type="evidence" value="ECO:0007669"/>
    <property type="project" value="UniProtKB-SubCell"/>
</dbReference>
<dbReference type="InterPro" id="IPR043968">
    <property type="entry name" value="SGNH"/>
</dbReference>
<dbReference type="Proteomes" id="UP000002257">
    <property type="component" value="Chromosome"/>
</dbReference>
<dbReference type="AlphaFoldDB" id="B8EMS4"/>
<evidence type="ECO:0000256" key="7">
    <source>
        <dbReference type="ARBA" id="ARBA00023315"/>
    </source>
</evidence>
<feature type="transmembrane region" description="Helical" evidence="8">
    <location>
        <begin position="51"/>
        <end position="71"/>
    </location>
</feature>
<feature type="domain" description="SGNH" evidence="10">
    <location>
        <begin position="439"/>
        <end position="687"/>
    </location>
</feature>
<evidence type="ECO:0000259" key="9">
    <source>
        <dbReference type="Pfam" id="PF01757"/>
    </source>
</evidence>
<keyword evidence="6 8" id="KW-0472">Membrane</keyword>
<dbReference type="KEGG" id="msl:Msil_3871"/>
<dbReference type="PANTHER" id="PTHR23028">
    <property type="entry name" value="ACETYLTRANSFERASE"/>
    <property type="match status" value="1"/>
</dbReference>
<dbReference type="GO" id="GO:0016788">
    <property type="term" value="F:hydrolase activity, acting on ester bonds"/>
    <property type="evidence" value="ECO:0007669"/>
    <property type="project" value="UniProtKB-ARBA"/>
</dbReference>
<feature type="transmembrane region" description="Helical" evidence="8">
    <location>
        <begin position="92"/>
        <end position="111"/>
    </location>
</feature>
<dbReference type="GO" id="GO:0016747">
    <property type="term" value="F:acyltransferase activity, transferring groups other than amino-acyl groups"/>
    <property type="evidence" value="ECO:0007669"/>
    <property type="project" value="InterPro"/>
</dbReference>
<evidence type="ECO:0000256" key="4">
    <source>
        <dbReference type="ARBA" id="ARBA00022692"/>
    </source>
</evidence>
<feature type="transmembrane region" description="Helical" evidence="8">
    <location>
        <begin position="289"/>
        <end position="307"/>
    </location>
</feature>
<accession>B8EMS4</accession>
<evidence type="ECO:0000256" key="1">
    <source>
        <dbReference type="ARBA" id="ARBA00004651"/>
    </source>
</evidence>
<dbReference type="InterPro" id="IPR036514">
    <property type="entry name" value="SGNH_hydro_sf"/>
</dbReference>
<dbReference type="InterPro" id="IPR050879">
    <property type="entry name" value="Acyltransferase_3"/>
</dbReference>
<reference evidence="11 12" key="1">
    <citation type="journal article" date="2010" name="J. Bacteriol.">
        <title>Complete genome sequence of the aerobic facultative methanotroph Methylocella silvestris BL2.</title>
        <authorList>
            <person name="Chen Y."/>
            <person name="Crombie A."/>
            <person name="Rahman M.T."/>
            <person name="Dedysh S.N."/>
            <person name="Liesack W."/>
            <person name="Stott M.B."/>
            <person name="Alam M."/>
            <person name="Theisen A.R."/>
            <person name="Murrell J.C."/>
            <person name="Dunfield P.F."/>
        </authorList>
    </citation>
    <scope>NUCLEOTIDE SEQUENCE [LARGE SCALE GENOMIC DNA]</scope>
    <source>
        <strain evidence="12">DSM 15510 / CIP 108128 / LMG 27833 / NCIMB 13906 / BL2</strain>
    </source>
</reference>
<protein>
    <submittedName>
        <fullName evidence="11">Acyltransferase 3</fullName>
    </submittedName>
</protein>
<dbReference type="PANTHER" id="PTHR23028:SF53">
    <property type="entry name" value="ACYL_TRANSF_3 DOMAIN-CONTAINING PROTEIN"/>
    <property type="match status" value="1"/>
</dbReference>
<keyword evidence="5 8" id="KW-1133">Transmembrane helix</keyword>
<keyword evidence="3 11" id="KW-0808">Transferase</keyword>
<evidence type="ECO:0000259" key="10">
    <source>
        <dbReference type="Pfam" id="PF19040"/>
    </source>
</evidence>
<dbReference type="EMBL" id="CP001280">
    <property type="protein sequence ID" value="ACK52753.1"/>
    <property type="molecule type" value="Genomic_DNA"/>
</dbReference>
<keyword evidence="4 8" id="KW-0812">Transmembrane</keyword>
<dbReference type="Gene3D" id="3.40.50.1110">
    <property type="entry name" value="SGNH hydrolase"/>
    <property type="match status" value="1"/>
</dbReference>
<dbReference type="HOGENOM" id="CLU_005679_10_1_5"/>
<comment type="subcellular location">
    <subcellularLocation>
        <location evidence="1">Cell membrane</location>
        <topology evidence="1">Multi-pass membrane protein</topology>
    </subcellularLocation>
</comment>
<dbReference type="STRING" id="395965.Msil_3871"/>
<evidence type="ECO:0000256" key="3">
    <source>
        <dbReference type="ARBA" id="ARBA00022679"/>
    </source>
</evidence>
<dbReference type="Pfam" id="PF01757">
    <property type="entry name" value="Acyl_transf_3"/>
    <property type="match status" value="1"/>
</dbReference>
<evidence type="ECO:0000256" key="5">
    <source>
        <dbReference type="ARBA" id="ARBA00022989"/>
    </source>
</evidence>
<gene>
    <name evidence="11" type="ordered locus">Msil_3871</name>
</gene>